<dbReference type="PANTHER" id="PTHR16056">
    <property type="entry name" value="REGULATOR OF MICROTUBULE DYNAMICS PROTEIN"/>
    <property type="match status" value="1"/>
</dbReference>
<dbReference type="AlphaFoldDB" id="A0A821NP96"/>
<dbReference type="EMBL" id="CAJOBZ010000005">
    <property type="protein sequence ID" value="CAF4791403.1"/>
    <property type="molecule type" value="Genomic_DNA"/>
</dbReference>
<comment type="caution">
    <text evidence="9">The sequence shown here is derived from an EMBL/GenBank/DDBJ whole genome shotgun (WGS) entry which is preliminary data.</text>
</comment>
<evidence type="ECO:0000313" key="9">
    <source>
        <dbReference type="EMBL" id="CAF4791403.1"/>
    </source>
</evidence>
<evidence type="ECO:0000256" key="5">
    <source>
        <dbReference type="ARBA" id="ARBA00022803"/>
    </source>
</evidence>
<dbReference type="OrthoDB" id="69711at2759"/>
<dbReference type="InterPro" id="IPR049039">
    <property type="entry name" value="RMD1-3_a_helical_rpt"/>
</dbReference>
<dbReference type="SUPFAM" id="SSF48452">
    <property type="entry name" value="TPR-like"/>
    <property type="match status" value="1"/>
</dbReference>
<evidence type="ECO:0000256" key="4">
    <source>
        <dbReference type="ARBA" id="ARBA00022737"/>
    </source>
</evidence>
<evidence type="ECO:0000313" key="10">
    <source>
        <dbReference type="Proteomes" id="UP000663880"/>
    </source>
</evidence>
<sequence>MKNLICLQYMIPIFKPNSISKKVFVTMFQTNLLHYKNYLMRPIKFSTAKSVIKIKLPITLTIAWPAKLKFTSLEQKEIFKPSVEVTNVADSLFENGKYEECFKLLSSTEDQNNIEIKWRVCRVLYNIAKQPKHDQAHRDELISKAYSIIAEELENHWDHFAVQKWYALILDLKSTNDGVRKKIQELPNIKKHMELAINLNPNDAALLHMLGEWCYQVTEFPWHQRKTAEALYMPLPYSTYEDALDYFLKAEAAQPRFYSVNLLRLGCCYLKLNKEDQAKYYLKLAASYPAKSNDDHLAKKEAAKILRKLKVKCDFTISP</sequence>
<reference evidence="9" key="1">
    <citation type="submission" date="2021-02" db="EMBL/GenBank/DDBJ databases">
        <authorList>
            <person name="Steward A R."/>
        </authorList>
    </citation>
    <scope>NUCLEOTIDE SEQUENCE</scope>
</reference>
<keyword evidence="6" id="KW-0206">Cytoskeleton</keyword>
<dbReference type="Proteomes" id="UP000663880">
    <property type="component" value="Unassembled WGS sequence"/>
</dbReference>
<keyword evidence="4" id="KW-0677">Repeat</keyword>
<evidence type="ECO:0000256" key="8">
    <source>
        <dbReference type="ARBA" id="ARBA00041958"/>
    </source>
</evidence>
<comment type="subunit">
    <text evidence="2">Interacts with microtubules.</text>
</comment>
<dbReference type="GO" id="GO:0008017">
    <property type="term" value="F:microtubule binding"/>
    <property type="evidence" value="ECO:0007669"/>
    <property type="project" value="TreeGrafter"/>
</dbReference>
<evidence type="ECO:0000256" key="6">
    <source>
        <dbReference type="ARBA" id="ARBA00023212"/>
    </source>
</evidence>
<dbReference type="GO" id="GO:0005876">
    <property type="term" value="C:spindle microtubule"/>
    <property type="evidence" value="ECO:0007669"/>
    <property type="project" value="TreeGrafter"/>
</dbReference>
<dbReference type="GO" id="GO:0005739">
    <property type="term" value="C:mitochondrion"/>
    <property type="evidence" value="ECO:0007669"/>
    <property type="project" value="TreeGrafter"/>
</dbReference>
<comment type="subcellular location">
    <subcellularLocation>
        <location evidence="1">Cytoplasm</location>
        <location evidence="1">Cytoskeleton</location>
    </subcellularLocation>
</comment>
<gene>
    <name evidence="9" type="ORF">PMACD_LOCUS2915</name>
</gene>
<keyword evidence="10" id="KW-1185">Reference proteome</keyword>
<dbReference type="GO" id="GO:0097431">
    <property type="term" value="C:mitotic spindle pole"/>
    <property type="evidence" value="ECO:0007669"/>
    <property type="project" value="TreeGrafter"/>
</dbReference>
<proteinExistence type="predicted"/>
<evidence type="ECO:0000256" key="7">
    <source>
        <dbReference type="ARBA" id="ARBA00039966"/>
    </source>
</evidence>
<organism evidence="9 10">
    <name type="scientific">Pieris macdunnoughi</name>
    <dbReference type="NCBI Taxonomy" id="345717"/>
    <lineage>
        <taxon>Eukaryota</taxon>
        <taxon>Metazoa</taxon>
        <taxon>Ecdysozoa</taxon>
        <taxon>Arthropoda</taxon>
        <taxon>Hexapoda</taxon>
        <taxon>Insecta</taxon>
        <taxon>Pterygota</taxon>
        <taxon>Neoptera</taxon>
        <taxon>Endopterygota</taxon>
        <taxon>Lepidoptera</taxon>
        <taxon>Glossata</taxon>
        <taxon>Ditrysia</taxon>
        <taxon>Papilionoidea</taxon>
        <taxon>Pieridae</taxon>
        <taxon>Pierinae</taxon>
        <taxon>Pieris</taxon>
    </lineage>
</organism>
<dbReference type="PANTHER" id="PTHR16056:SF16">
    <property type="entry name" value="REGULATOR OF MICROTUBULE DYNAMICS PROTEIN 1"/>
    <property type="match status" value="1"/>
</dbReference>
<evidence type="ECO:0000256" key="1">
    <source>
        <dbReference type="ARBA" id="ARBA00004245"/>
    </source>
</evidence>
<name>A0A821NP96_9NEOP</name>
<dbReference type="InterPro" id="IPR011990">
    <property type="entry name" value="TPR-like_helical_dom_sf"/>
</dbReference>
<dbReference type="Pfam" id="PF21033">
    <property type="entry name" value="RMD1-3"/>
    <property type="match status" value="1"/>
</dbReference>
<accession>A0A821NP96</accession>
<evidence type="ECO:0000256" key="2">
    <source>
        <dbReference type="ARBA" id="ARBA00011375"/>
    </source>
</evidence>
<keyword evidence="3" id="KW-0963">Cytoplasm</keyword>
<evidence type="ECO:0000256" key="3">
    <source>
        <dbReference type="ARBA" id="ARBA00022490"/>
    </source>
</evidence>
<dbReference type="Gene3D" id="1.25.40.10">
    <property type="entry name" value="Tetratricopeptide repeat domain"/>
    <property type="match status" value="1"/>
</dbReference>
<protein>
    <recommendedName>
        <fullName evidence="7">Regulator of microtubule dynamics protein 1</fullName>
    </recommendedName>
    <alternativeName>
        <fullName evidence="8">Protein FAM82B</fullName>
    </alternativeName>
</protein>
<keyword evidence="5" id="KW-0802">TPR repeat</keyword>